<dbReference type="Gene3D" id="2.160.20.10">
    <property type="entry name" value="Single-stranded right-handed beta-helix, Pectin lyase-like"/>
    <property type="match status" value="1"/>
</dbReference>
<gene>
    <name evidence="4" type="ORF">GCM10022240_07570</name>
</gene>
<sequence>MKTSVLWGRRTAAAVAAAATIGAMGLIGSGAAFADTGCQTAGDSGFTAAVVAQPGQVISQRTVNATGCDVGIYVDAANVTIDQVKVTGANAAGILAENTSYLTLTRSTVTGNGFHAPAAPYPPGTPPVTGQLDQAFAISLFGVSHATVGRNTVYNNGRGGIGIMDNGPFDPGRVVGLPTYPAPIPVSDVTVSQNTLWANYAGCGIVVSAFNSGNTVDDVTVTQNTIRGTMQPGDVGGIVAQSNGPSSVVSNIMISRNTVTDSGESGVIVHAAAPGSMTKNVTVTRNLLSGNNWMAGTTIGVEVDSRMTDPYLGQQNVNTVITRNTISDQFYGIWAQGPDSPLVSRNDITTTTGGQDILILK</sequence>
<dbReference type="Proteomes" id="UP001500540">
    <property type="component" value="Unassembled WGS sequence"/>
</dbReference>
<dbReference type="RefSeq" id="WP_344780699.1">
    <property type="nucleotide sequence ID" value="NZ_BAABAF010000002.1"/>
</dbReference>
<feature type="domain" description="Right handed beta helix" evidence="3">
    <location>
        <begin position="64"/>
        <end position="234"/>
    </location>
</feature>
<proteinExistence type="predicted"/>
<dbReference type="SMART" id="SM00710">
    <property type="entry name" value="PbH1"/>
    <property type="match status" value="8"/>
</dbReference>
<dbReference type="InterPro" id="IPR011050">
    <property type="entry name" value="Pectin_lyase_fold/virulence"/>
</dbReference>
<dbReference type="InterPro" id="IPR006626">
    <property type="entry name" value="PbH1"/>
</dbReference>
<feature type="chain" id="PRO_5046139174" description="Right handed beta helix domain-containing protein" evidence="2">
    <location>
        <begin position="35"/>
        <end position="361"/>
    </location>
</feature>
<dbReference type="InterPro" id="IPR051550">
    <property type="entry name" value="SCF-Subunits/Alg-Epimerases"/>
</dbReference>
<keyword evidence="1" id="KW-0677">Repeat</keyword>
<protein>
    <recommendedName>
        <fullName evidence="3">Right handed beta helix domain-containing protein</fullName>
    </recommendedName>
</protein>
<dbReference type="InterPro" id="IPR012334">
    <property type="entry name" value="Pectin_lyas_fold"/>
</dbReference>
<dbReference type="InterPro" id="IPR039448">
    <property type="entry name" value="Beta_helix"/>
</dbReference>
<organism evidence="4 5">
    <name type="scientific">Microbacterium kribbense</name>
    <dbReference type="NCBI Taxonomy" id="433645"/>
    <lineage>
        <taxon>Bacteria</taxon>
        <taxon>Bacillati</taxon>
        <taxon>Actinomycetota</taxon>
        <taxon>Actinomycetes</taxon>
        <taxon>Micrococcales</taxon>
        <taxon>Microbacteriaceae</taxon>
        <taxon>Microbacterium</taxon>
    </lineage>
</organism>
<evidence type="ECO:0000313" key="4">
    <source>
        <dbReference type="EMBL" id="GAA3757243.1"/>
    </source>
</evidence>
<evidence type="ECO:0000256" key="2">
    <source>
        <dbReference type="SAM" id="SignalP"/>
    </source>
</evidence>
<evidence type="ECO:0000313" key="5">
    <source>
        <dbReference type="Proteomes" id="UP001500540"/>
    </source>
</evidence>
<comment type="caution">
    <text evidence="4">The sequence shown here is derived from an EMBL/GenBank/DDBJ whole genome shotgun (WGS) entry which is preliminary data.</text>
</comment>
<dbReference type="EMBL" id="BAABAF010000002">
    <property type="protein sequence ID" value="GAA3757243.1"/>
    <property type="molecule type" value="Genomic_DNA"/>
</dbReference>
<keyword evidence="2" id="KW-0732">Signal</keyword>
<dbReference type="Pfam" id="PF13229">
    <property type="entry name" value="Beta_helix"/>
    <property type="match status" value="1"/>
</dbReference>
<name>A0ABP7GAJ3_9MICO</name>
<evidence type="ECO:0000256" key="1">
    <source>
        <dbReference type="ARBA" id="ARBA00022737"/>
    </source>
</evidence>
<reference evidence="5" key="1">
    <citation type="journal article" date="2019" name="Int. J. Syst. Evol. Microbiol.">
        <title>The Global Catalogue of Microorganisms (GCM) 10K type strain sequencing project: providing services to taxonomists for standard genome sequencing and annotation.</title>
        <authorList>
            <consortium name="The Broad Institute Genomics Platform"/>
            <consortium name="The Broad Institute Genome Sequencing Center for Infectious Disease"/>
            <person name="Wu L."/>
            <person name="Ma J."/>
        </authorList>
    </citation>
    <scope>NUCLEOTIDE SEQUENCE [LARGE SCALE GENOMIC DNA]</scope>
    <source>
        <strain evidence="5">JCM 16950</strain>
    </source>
</reference>
<keyword evidence="5" id="KW-1185">Reference proteome</keyword>
<accession>A0ABP7GAJ3</accession>
<dbReference type="PANTHER" id="PTHR22990">
    <property type="entry name" value="F-BOX ONLY PROTEIN"/>
    <property type="match status" value="1"/>
</dbReference>
<feature type="signal peptide" evidence="2">
    <location>
        <begin position="1"/>
        <end position="34"/>
    </location>
</feature>
<dbReference type="PANTHER" id="PTHR22990:SF15">
    <property type="entry name" value="F-BOX ONLY PROTEIN 10"/>
    <property type="match status" value="1"/>
</dbReference>
<evidence type="ECO:0000259" key="3">
    <source>
        <dbReference type="Pfam" id="PF13229"/>
    </source>
</evidence>
<dbReference type="SUPFAM" id="SSF51126">
    <property type="entry name" value="Pectin lyase-like"/>
    <property type="match status" value="1"/>
</dbReference>